<reference evidence="2 3" key="1">
    <citation type="submission" date="2019-01" db="EMBL/GenBank/DDBJ databases">
        <title>Whole genome shotgun sequencing of Pseudomonas spp. isolated by its ability to degrade furfural.</title>
        <authorList>
            <person name="Donoso R."/>
            <person name="Farkas C."/>
            <person name="Villegas P."/>
            <person name="Gonzales-Toro F."/>
            <person name="Guajardo-Parra M."/>
            <person name="Araya-Nail M."/>
            <person name="Morgante V."/>
            <person name="Perez-Pantoja D."/>
        </authorList>
    </citation>
    <scope>NUCLEOTIDE SEQUENCE [LARGE SCALE GENOMIC DNA]</scope>
    <source>
        <strain evidence="2 3">VN231</strain>
    </source>
</reference>
<evidence type="ECO:0000313" key="2">
    <source>
        <dbReference type="EMBL" id="TRO10737.1"/>
    </source>
</evidence>
<comment type="caution">
    <text evidence="2">The sequence shown here is derived from an EMBL/GenBank/DDBJ whole genome shotgun (WGS) entry which is preliminary data.</text>
</comment>
<dbReference type="Pfam" id="PF13986">
    <property type="entry name" value="DUF4224"/>
    <property type="match status" value="1"/>
</dbReference>
<dbReference type="AlphaFoldDB" id="A0ABD7RR28"/>
<dbReference type="Proteomes" id="UP000317327">
    <property type="component" value="Unassembled WGS sequence"/>
</dbReference>
<protein>
    <submittedName>
        <fullName evidence="2">DUF4224 domain-containing protein</fullName>
    </submittedName>
</protein>
<feature type="domain" description="DUF4224" evidence="1">
    <location>
        <begin position="6"/>
        <end position="48"/>
    </location>
</feature>
<evidence type="ECO:0000313" key="3">
    <source>
        <dbReference type="Proteomes" id="UP000317327"/>
    </source>
</evidence>
<accession>A0ABD7RR28</accession>
<proteinExistence type="predicted"/>
<gene>
    <name evidence="2" type="ORF">EQ836_25065</name>
</gene>
<evidence type="ECO:0000259" key="1">
    <source>
        <dbReference type="Pfam" id="PF13986"/>
    </source>
</evidence>
<dbReference type="EMBL" id="SCFV01000019">
    <property type="protein sequence ID" value="TRO10737.1"/>
    <property type="molecule type" value="Genomic_DNA"/>
</dbReference>
<dbReference type="InterPro" id="IPR025319">
    <property type="entry name" value="DUF4224"/>
</dbReference>
<sequence>MEAIQFLSHEQVCELTGAKIRAKQIEVLRRNGIPHTIKANGWPCVIAANLLPASKVSVEREVTWRSRKAG</sequence>
<name>A0ABD7RR28_ECTME</name>
<dbReference type="RefSeq" id="WP_081593853.1">
    <property type="nucleotide sequence ID" value="NZ_SCFV01000019.1"/>
</dbReference>
<organism evidence="2 3">
    <name type="scientific">Ectopseudomonas mendocina</name>
    <name type="common">Pseudomonas mendocina</name>
    <dbReference type="NCBI Taxonomy" id="300"/>
    <lineage>
        <taxon>Bacteria</taxon>
        <taxon>Pseudomonadati</taxon>
        <taxon>Pseudomonadota</taxon>
        <taxon>Gammaproteobacteria</taxon>
        <taxon>Pseudomonadales</taxon>
        <taxon>Pseudomonadaceae</taxon>
        <taxon>Ectopseudomonas</taxon>
    </lineage>
</organism>